<evidence type="ECO:0000313" key="2">
    <source>
        <dbReference type="EMBL" id="WAR09159.1"/>
    </source>
</evidence>
<feature type="compositionally biased region" description="Gly residues" evidence="1">
    <location>
        <begin position="54"/>
        <end position="63"/>
    </location>
</feature>
<feature type="region of interest" description="Disordered" evidence="1">
    <location>
        <begin position="1"/>
        <end position="97"/>
    </location>
</feature>
<reference evidence="2" key="1">
    <citation type="submission" date="2022-11" db="EMBL/GenBank/DDBJ databases">
        <title>Centuries of genome instability and evolution in soft-shell clam transmissible cancer (bioRxiv).</title>
        <authorList>
            <person name="Hart S.F.M."/>
            <person name="Yonemitsu M.A."/>
            <person name="Giersch R.M."/>
            <person name="Beal B.F."/>
            <person name="Arriagada G."/>
            <person name="Davis B.W."/>
            <person name="Ostrander E.A."/>
            <person name="Goff S.P."/>
            <person name="Metzger M.J."/>
        </authorList>
    </citation>
    <scope>NUCLEOTIDE SEQUENCE</scope>
    <source>
        <strain evidence="2">MELC-2E11</strain>
        <tissue evidence="2">Siphon/mantle</tissue>
    </source>
</reference>
<sequence length="215" mass="21751">MPVSGHTQVSELCNSSVPLLQGLSGSPRLTPHQEARPPSPSTQQTLSYQERALGIGGGSGSGGAQPDRARGPGIPGLDPDLTAEFPHNRPSPMIGGEPVGACAVTAGQPESMPVSGNTLVKELYSSFVQLLQGCSGSPGLHPHQHTIIILPSTQNALVYKQSAQGLGGGSGPGVAPPDRARGSGLPDQDLNAESPYNRPSPMIGGESVGACAVTA</sequence>
<evidence type="ECO:0000256" key="1">
    <source>
        <dbReference type="SAM" id="MobiDB-lite"/>
    </source>
</evidence>
<feature type="region of interest" description="Disordered" evidence="1">
    <location>
        <begin position="163"/>
        <end position="203"/>
    </location>
</feature>
<dbReference type="Proteomes" id="UP001164746">
    <property type="component" value="Chromosome 6"/>
</dbReference>
<gene>
    <name evidence="2" type="ORF">MAR_019117</name>
</gene>
<proteinExistence type="predicted"/>
<feature type="compositionally biased region" description="Polar residues" evidence="1">
    <location>
        <begin position="1"/>
        <end position="18"/>
    </location>
</feature>
<accession>A0ABY7EJG8</accession>
<dbReference type="EMBL" id="CP111017">
    <property type="protein sequence ID" value="WAR09159.1"/>
    <property type="molecule type" value="Genomic_DNA"/>
</dbReference>
<protein>
    <submittedName>
        <fullName evidence="2">Uncharacterized protein</fullName>
    </submittedName>
</protein>
<organism evidence="2 3">
    <name type="scientific">Mya arenaria</name>
    <name type="common">Soft-shell clam</name>
    <dbReference type="NCBI Taxonomy" id="6604"/>
    <lineage>
        <taxon>Eukaryota</taxon>
        <taxon>Metazoa</taxon>
        <taxon>Spiralia</taxon>
        <taxon>Lophotrochozoa</taxon>
        <taxon>Mollusca</taxon>
        <taxon>Bivalvia</taxon>
        <taxon>Autobranchia</taxon>
        <taxon>Heteroconchia</taxon>
        <taxon>Euheterodonta</taxon>
        <taxon>Imparidentia</taxon>
        <taxon>Neoheterodontei</taxon>
        <taxon>Myida</taxon>
        <taxon>Myoidea</taxon>
        <taxon>Myidae</taxon>
        <taxon>Mya</taxon>
    </lineage>
</organism>
<keyword evidence="3" id="KW-1185">Reference proteome</keyword>
<evidence type="ECO:0000313" key="3">
    <source>
        <dbReference type="Proteomes" id="UP001164746"/>
    </source>
</evidence>
<name>A0ABY7EJG8_MYAAR</name>
<feature type="non-terminal residue" evidence="2">
    <location>
        <position position="215"/>
    </location>
</feature>